<feature type="chain" id="PRO_5015565463" description="PDZ domain-containing protein" evidence="3">
    <location>
        <begin position="19"/>
        <end position="335"/>
    </location>
</feature>
<dbReference type="InterPro" id="IPR036034">
    <property type="entry name" value="PDZ_sf"/>
</dbReference>
<dbReference type="RefSeq" id="WP_105357885.1">
    <property type="nucleotide sequence ID" value="NZ_PUIB01000024.1"/>
</dbReference>
<dbReference type="GO" id="GO:0006508">
    <property type="term" value="P:proteolysis"/>
    <property type="evidence" value="ECO:0007669"/>
    <property type="project" value="InterPro"/>
</dbReference>
<dbReference type="GO" id="GO:0016020">
    <property type="term" value="C:membrane"/>
    <property type="evidence" value="ECO:0007669"/>
    <property type="project" value="InterPro"/>
</dbReference>
<evidence type="ECO:0000313" key="6">
    <source>
        <dbReference type="Proteomes" id="UP000239388"/>
    </source>
</evidence>
<dbReference type="GO" id="GO:0004222">
    <property type="term" value="F:metalloendopeptidase activity"/>
    <property type="evidence" value="ECO:0007669"/>
    <property type="project" value="InterPro"/>
</dbReference>
<dbReference type="PROSITE" id="PS50106">
    <property type="entry name" value="PDZ"/>
    <property type="match status" value="1"/>
</dbReference>
<proteinExistence type="predicted"/>
<keyword evidence="3" id="KW-0732">Signal</keyword>
<feature type="coiled-coil region" evidence="2">
    <location>
        <begin position="290"/>
        <end position="321"/>
    </location>
</feature>
<dbReference type="InterPro" id="IPR004387">
    <property type="entry name" value="Pept_M50_Zn"/>
</dbReference>
<organism evidence="5 6">
    <name type="scientific">Blastopirellula marina</name>
    <dbReference type="NCBI Taxonomy" id="124"/>
    <lineage>
        <taxon>Bacteria</taxon>
        <taxon>Pseudomonadati</taxon>
        <taxon>Planctomycetota</taxon>
        <taxon>Planctomycetia</taxon>
        <taxon>Pirellulales</taxon>
        <taxon>Pirellulaceae</taxon>
        <taxon>Blastopirellula</taxon>
    </lineage>
</organism>
<accession>A0A2S8F969</accession>
<dbReference type="Gene3D" id="2.30.42.10">
    <property type="match status" value="1"/>
</dbReference>
<evidence type="ECO:0000256" key="2">
    <source>
        <dbReference type="SAM" id="Coils"/>
    </source>
</evidence>
<comment type="cofactor">
    <cofactor evidence="1">
        <name>Zn(2+)</name>
        <dbReference type="ChEBI" id="CHEBI:29105"/>
    </cofactor>
</comment>
<evidence type="ECO:0000259" key="4">
    <source>
        <dbReference type="PROSITE" id="PS50106"/>
    </source>
</evidence>
<dbReference type="PANTHER" id="PTHR42837:SF2">
    <property type="entry name" value="MEMBRANE METALLOPROTEASE ARASP2, CHLOROPLASTIC-RELATED"/>
    <property type="match status" value="1"/>
</dbReference>
<keyword evidence="2" id="KW-0175">Coiled coil</keyword>
<evidence type="ECO:0000256" key="1">
    <source>
        <dbReference type="ARBA" id="ARBA00001947"/>
    </source>
</evidence>
<dbReference type="EMBL" id="PUIB01000024">
    <property type="protein sequence ID" value="PQO28697.1"/>
    <property type="molecule type" value="Genomic_DNA"/>
</dbReference>
<gene>
    <name evidence="5" type="ORF">C5Y98_23215</name>
</gene>
<dbReference type="SUPFAM" id="SSF50156">
    <property type="entry name" value="PDZ domain-like"/>
    <property type="match status" value="1"/>
</dbReference>
<dbReference type="Proteomes" id="UP000239388">
    <property type="component" value="Unassembled WGS sequence"/>
</dbReference>
<dbReference type="Pfam" id="PF17820">
    <property type="entry name" value="PDZ_6"/>
    <property type="match status" value="1"/>
</dbReference>
<evidence type="ECO:0000256" key="3">
    <source>
        <dbReference type="SAM" id="SignalP"/>
    </source>
</evidence>
<dbReference type="InterPro" id="IPR001478">
    <property type="entry name" value="PDZ"/>
</dbReference>
<protein>
    <recommendedName>
        <fullName evidence="4">PDZ domain-containing protein</fullName>
    </recommendedName>
</protein>
<dbReference type="OrthoDB" id="266008at2"/>
<sequence length="335" mass="36853">MKVRYLFATGLLAAGVVAAPLWNNATADDKPQLDAAAEAKLDADKGKEEVKKYWLGIQLAATPEILKRHVERLKDGGAMVAGVAPNSPAAKAGLQPGDHILKVNEAVVTSPDDVVKVVHGSNGEAVVMRVLRGWEIDSYTVEPEIAPENPVIPQPGLGMDAMMPPALNEGAPGARIRIFGPAQIVPPDVRLRMMDDDLPQNLLIRVEKKGDAPAKLHIEREGQVWDVTADDIDQLPEDLRPIAKRFLAKNANGPVIFGGKDVPFSDLKDMMIEMQPGHFAPGKVMMPPNVEMMQKQMQRQMQEMQEMMKRMHQQMDRIQIQQGQPPMEIGQPDEV</sequence>
<dbReference type="InterPro" id="IPR041489">
    <property type="entry name" value="PDZ_6"/>
</dbReference>
<dbReference type="SMART" id="SM00228">
    <property type="entry name" value="PDZ"/>
    <property type="match status" value="1"/>
</dbReference>
<reference evidence="5 6" key="1">
    <citation type="submission" date="2018-02" db="EMBL/GenBank/DDBJ databases">
        <title>Comparative genomes isolates from brazilian mangrove.</title>
        <authorList>
            <person name="Araujo J.E."/>
            <person name="Taketani R.G."/>
            <person name="Silva M.C.P."/>
            <person name="Loureco M.V."/>
            <person name="Andreote F.D."/>
        </authorList>
    </citation>
    <scope>NUCLEOTIDE SEQUENCE [LARGE SCALE GENOMIC DNA]</scope>
    <source>
        <strain evidence="5 6">NAP PRIS-MGV</strain>
    </source>
</reference>
<evidence type="ECO:0000313" key="5">
    <source>
        <dbReference type="EMBL" id="PQO28697.1"/>
    </source>
</evidence>
<feature type="domain" description="PDZ" evidence="4">
    <location>
        <begin position="40"/>
        <end position="133"/>
    </location>
</feature>
<name>A0A2S8F969_9BACT</name>
<dbReference type="AlphaFoldDB" id="A0A2S8F969"/>
<dbReference type="PANTHER" id="PTHR42837">
    <property type="entry name" value="REGULATOR OF SIGMA-E PROTEASE RSEP"/>
    <property type="match status" value="1"/>
</dbReference>
<feature type="signal peptide" evidence="3">
    <location>
        <begin position="1"/>
        <end position="18"/>
    </location>
</feature>
<comment type="caution">
    <text evidence="5">The sequence shown here is derived from an EMBL/GenBank/DDBJ whole genome shotgun (WGS) entry which is preliminary data.</text>
</comment>